<dbReference type="RefSeq" id="WP_087739171.1">
    <property type="nucleotide sequence ID" value="NZ_CYGY02000083.1"/>
</dbReference>
<organism evidence="1 2">
    <name type="scientific">Paraburkholderia piptadeniae</name>
    <dbReference type="NCBI Taxonomy" id="1701573"/>
    <lineage>
        <taxon>Bacteria</taxon>
        <taxon>Pseudomonadati</taxon>
        <taxon>Pseudomonadota</taxon>
        <taxon>Betaproteobacteria</taxon>
        <taxon>Burkholderiales</taxon>
        <taxon>Burkholderiaceae</taxon>
        <taxon>Paraburkholderia</taxon>
    </lineage>
</organism>
<accession>A0A1N7SSM9</accession>
<gene>
    <name evidence="1" type="ORF">BN2476_830046</name>
</gene>
<comment type="caution">
    <text evidence="1">The sequence shown here is derived from an EMBL/GenBank/DDBJ whole genome shotgun (WGS) entry which is preliminary data.</text>
</comment>
<proteinExistence type="predicted"/>
<evidence type="ECO:0000313" key="1">
    <source>
        <dbReference type="EMBL" id="SIT50475.1"/>
    </source>
</evidence>
<protein>
    <submittedName>
        <fullName evidence="1">Uncharacterized protein</fullName>
    </submittedName>
</protein>
<reference evidence="1" key="1">
    <citation type="submission" date="2016-12" db="EMBL/GenBank/DDBJ databases">
        <authorList>
            <person name="Moulin L."/>
        </authorList>
    </citation>
    <scope>NUCLEOTIDE SEQUENCE [LARGE SCALE GENOMIC DNA]</scope>
    <source>
        <strain evidence="1">STM 7183</strain>
    </source>
</reference>
<dbReference type="AlphaFoldDB" id="A0A1N7SSM9"/>
<dbReference type="Proteomes" id="UP000195569">
    <property type="component" value="Unassembled WGS sequence"/>
</dbReference>
<name>A0A1N7SSM9_9BURK</name>
<dbReference type="EMBL" id="CYGY02000083">
    <property type="protein sequence ID" value="SIT50475.1"/>
    <property type="molecule type" value="Genomic_DNA"/>
</dbReference>
<sequence>MLTAIEFWKKVGTPKAREVCGLAGTTFEYFEHIAHRRKRPSEALADAIAKAALHLTGFKVDAASMRSPIGETAESKREARRKERAAAFAASLAEAAV</sequence>
<keyword evidence="2" id="KW-1185">Reference proteome</keyword>
<evidence type="ECO:0000313" key="2">
    <source>
        <dbReference type="Proteomes" id="UP000195569"/>
    </source>
</evidence>